<dbReference type="InterPro" id="IPR000794">
    <property type="entry name" value="Beta-ketoacyl_synthase"/>
</dbReference>
<dbReference type="Proteomes" id="UP000831460">
    <property type="component" value="Chromosome"/>
</dbReference>
<proteinExistence type="predicted"/>
<evidence type="ECO:0000256" key="1">
    <source>
        <dbReference type="ARBA" id="ARBA00022679"/>
    </source>
</evidence>
<keyword evidence="1" id="KW-0808">Transferase</keyword>
<gene>
    <name evidence="3" type="ORF">MTP09_13155</name>
</gene>
<dbReference type="InterPro" id="IPR016039">
    <property type="entry name" value="Thiolase-like"/>
</dbReference>
<sequence>MKPVFVNSAVCISAQNTLAEDVFAELKLPERTNLLNAIEPSYKEFITPGLIRRMSKVVKMSSVAAQKSLQEAEVENPDAIIVGTGMGCSEDSEKFLKNLIENGEEFLTPTYFIQSTHNTVAGQIALSIPCHSYNFTYVNCGSSFEFSLLDAKLQLENGEAQNCLVGGTDVIADHTEELYELNKTIKAKNEIPENLLDSKTEGVVWGNGSAFFVLENEKSESSYSQLVDISIVNILEKSEIKNFINDFLTKNNLENSEIDAVIFGFSGDHDSDNFYREAQQLFENSPQLYFKHLCGEFNTAAAFAFFMANQILKKQEIPELIKINNFEKKEIRNILIYNNFFGKEHSLVLLKKP</sequence>
<name>A0ABY4BNT6_9FLAO</name>
<evidence type="ECO:0000313" key="4">
    <source>
        <dbReference type="Proteomes" id="UP000831460"/>
    </source>
</evidence>
<dbReference type="PANTHER" id="PTHR11712">
    <property type="entry name" value="POLYKETIDE SYNTHASE-RELATED"/>
    <property type="match status" value="1"/>
</dbReference>
<feature type="domain" description="Beta-ketoacyl synthase-like N-terminal" evidence="2">
    <location>
        <begin position="50"/>
        <end position="218"/>
    </location>
</feature>
<dbReference type="InterPro" id="IPR014030">
    <property type="entry name" value="Ketoacyl_synth_N"/>
</dbReference>
<organism evidence="3 4">
    <name type="scientific">Chryseobacterium suipulveris</name>
    <dbReference type="NCBI Taxonomy" id="2929800"/>
    <lineage>
        <taxon>Bacteria</taxon>
        <taxon>Pseudomonadati</taxon>
        <taxon>Bacteroidota</taxon>
        <taxon>Flavobacteriia</taxon>
        <taxon>Flavobacteriales</taxon>
        <taxon>Weeksellaceae</taxon>
        <taxon>Chryseobacterium group</taxon>
        <taxon>Chryseobacterium</taxon>
    </lineage>
</organism>
<accession>A0ABY4BNT6</accession>
<dbReference type="PANTHER" id="PTHR11712:SF336">
    <property type="entry name" value="3-OXOACYL-[ACYL-CARRIER-PROTEIN] SYNTHASE, MITOCHONDRIAL"/>
    <property type="match status" value="1"/>
</dbReference>
<dbReference type="Gene3D" id="3.40.47.10">
    <property type="match status" value="1"/>
</dbReference>
<dbReference type="SUPFAM" id="SSF53901">
    <property type="entry name" value="Thiolase-like"/>
    <property type="match status" value="1"/>
</dbReference>
<protein>
    <submittedName>
        <fullName evidence="3">Beta-ketoacyl synthase chain length factor</fullName>
    </submittedName>
</protein>
<dbReference type="EMBL" id="CP094532">
    <property type="protein sequence ID" value="UOE40836.1"/>
    <property type="molecule type" value="Genomic_DNA"/>
</dbReference>
<evidence type="ECO:0000313" key="3">
    <source>
        <dbReference type="EMBL" id="UOE40836.1"/>
    </source>
</evidence>
<evidence type="ECO:0000259" key="2">
    <source>
        <dbReference type="Pfam" id="PF00109"/>
    </source>
</evidence>
<dbReference type="Pfam" id="PF00109">
    <property type="entry name" value="ketoacyl-synt"/>
    <property type="match status" value="1"/>
</dbReference>
<keyword evidence="4" id="KW-1185">Reference proteome</keyword>
<reference evidence="3 4" key="1">
    <citation type="submission" date="2022-03" db="EMBL/GenBank/DDBJ databases">
        <title>Chryseobacterium sp. isolated from particulate matters in swine house.</title>
        <authorList>
            <person name="Won M."/>
            <person name="Kim S.-J."/>
            <person name="Kwon S.-W."/>
        </authorList>
    </citation>
    <scope>NUCLEOTIDE SEQUENCE [LARGE SCALE GENOMIC DNA]</scope>
    <source>
        <strain evidence="3 4">SC2-2</strain>
    </source>
</reference>
<dbReference type="RefSeq" id="WP_243548852.1">
    <property type="nucleotide sequence ID" value="NZ_CP094532.1"/>
</dbReference>